<evidence type="ECO:0000259" key="10">
    <source>
        <dbReference type="Pfam" id="PF20778"/>
    </source>
</evidence>
<dbReference type="EC" id="2.1.1.-" evidence="5"/>
<sequence length="1180" mass="138824">MRYILNSKLRSFCFIYKLLWRNYSKLHKNDVFSDFFPKAKSIIVLGEQKPKIQFNSEPLIQPLEEKSLELLSRKLIYDCPDGMDDTSINEMDSMKPSHLFVSSDLFNQIIRNMKFSFNRKQIQKYAKLNGLKNVSRCNRDQLLEAILKKIWELKISDNISSDILMVKEIYVDKRDLFFITRSDKYVLQQWERNYQAKIYIDFDKLFLRVEALKSNIEKIEEMIVQMAKDIKIEDIDIRYFSMPEYFDDRYISEISFLSGAFIEKININKIRINALRNDLESLDNAKIFISMSLISNDCKNYSLIYNNSSNNNSFYYFGEKFSLPWFLRRQKWARWKNIIHRNNFFSKDENVKNLLENEYYIAIENGFLKSNSNVTLMLYDIRKFLDNYMVYSNNFSKAKVQYDIIFGYVLHHCSLENIYKQFSVFQLKQYFEKNIKNGEVRRIFCSNISRAFSFIHKLKSGYEDRFLDKFYKKILKLKFVPLPWVRSDLDNSYIEIHLELDNKGNIFNTTVKHISCKSILDVLLPECGSDLRISRKTFCFLDPNNKLLMEYLNTIQIDITSNKPIISSTLSVEIPSESGDIPKIMSINEFEPSVFGTKKYWDYVFKNERKNFESFKDYGEIWFGEDLENKIIDWLKNNISSQPDLKILDIGCGNGHFLCSLSSKGYSSCTLVGIDYSDVAIQLSKTIANERGIKNITFKTLDIFDFEDYFNEKWNVIFDKGTFDSISLNDEIIGDIRACLLYPARIKKLIKKGGFFIITSCNWTKEELIFKFSSEDFIYHSSIDGPTFSFGGSYGSISKKKLMRAPFYMSTSFEQHNRSIQEHPRSSIFQRHRRMRNRNERPSQWFQVNRNDELWHGDTDENSISFDNSADHFPIRLSALRAIVVDSNGFSNNGINTFDHYYMRNALRSLDYDYISSAFERHSGRRRNYFSGGVISFDREGSSHYLEEVLNFLENTLVSPLIRDQLNFQNIPSADDCTKIEYTSWLKSGSIFQGVQILPGQPSIFLSESSHIRDERKIKVIIQDINFSKMSVSGQIETFNASDVDFNSSSIIIWWNGEIVDFIGYYNLLAVKRGIAWKTDVAYWRKLEPFKGMDDYEFFNLLFAKDKITDICSKYIFMRWKESEFIGSSMLQSDFSTSGSYFCCLRRNDGFIEGYYFDPSLSSQYISLYPKMNDGVFKFR</sequence>
<evidence type="ECO:0000256" key="4">
    <source>
        <dbReference type="ARBA" id="ARBA00022691"/>
    </source>
</evidence>
<keyword evidence="2 5" id="KW-0489">Methyltransferase</keyword>
<organism evidence="11 12">
    <name type="scientific">Pneumocystis wakefieldiae</name>
    <dbReference type="NCBI Taxonomy" id="38082"/>
    <lineage>
        <taxon>Eukaryota</taxon>
        <taxon>Fungi</taxon>
        <taxon>Dikarya</taxon>
        <taxon>Ascomycota</taxon>
        <taxon>Taphrinomycotina</taxon>
        <taxon>Pneumocystomycetes</taxon>
        <taxon>Pneumocystaceae</taxon>
        <taxon>Pneumocystis</taxon>
    </lineage>
</organism>
<feature type="coiled-coil region" evidence="6">
    <location>
        <begin position="202"/>
        <end position="229"/>
    </location>
</feature>
<keyword evidence="3 5" id="KW-0808">Transferase</keyword>
<dbReference type="InterPro" id="IPR026635">
    <property type="entry name" value="Efm4/METTL10"/>
</dbReference>
<dbReference type="InterPro" id="IPR048401">
    <property type="entry name" value="SLS1_C"/>
</dbReference>
<dbReference type="HAMAP" id="MF_03188">
    <property type="entry name" value="Methyltr_EFM4"/>
    <property type="match status" value="1"/>
</dbReference>
<dbReference type="InterPro" id="IPR029063">
    <property type="entry name" value="SAM-dependent_MTases_sf"/>
</dbReference>
<name>A0A899FZM2_9ASCO</name>
<keyword evidence="1 5" id="KW-0963">Cytoplasm</keyword>
<dbReference type="SUPFAM" id="SSF53335">
    <property type="entry name" value="S-adenosyl-L-methionine-dependent methyltransferases"/>
    <property type="match status" value="1"/>
</dbReference>
<dbReference type="GO" id="GO:0016192">
    <property type="term" value="P:vesicle-mediated transport"/>
    <property type="evidence" value="ECO:0007669"/>
    <property type="project" value="UniProtKB-UniRule"/>
</dbReference>
<keyword evidence="4 5" id="KW-0949">S-adenosyl-L-methionine</keyword>
<dbReference type="PANTHER" id="PTHR12843">
    <property type="entry name" value="PROTEIN-LYSINE N-METHYLTRANSFERASE METTL10"/>
    <property type="match status" value="1"/>
</dbReference>
<evidence type="ECO:0000256" key="5">
    <source>
        <dbReference type="HAMAP-Rule" id="MF_03188"/>
    </source>
</evidence>
<dbReference type="Gene3D" id="3.40.50.150">
    <property type="entry name" value="Vaccinia Virus protein VP39"/>
    <property type="match status" value="1"/>
</dbReference>
<dbReference type="Pfam" id="PF20778">
    <property type="entry name" value="SLS1_C"/>
    <property type="match status" value="1"/>
</dbReference>
<dbReference type="Pfam" id="PF20776">
    <property type="entry name" value="SLS1_N"/>
    <property type="match status" value="1"/>
</dbReference>
<evidence type="ECO:0000256" key="1">
    <source>
        <dbReference type="ARBA" id="ARBA00022490"/>
    </source>
</evidence>
<evidence type="ECO:0000313" key="11">
    <source>
        <dbReference type="EMBL" id="QSL65442.1"/>
    </source>
</evidence>
<dbReference type="Pfam" id="PF13847">
    <property type="entry name" value="Methyltransf_31"/>
    <property type="match status" value="1"/>
</dbReference>
<evidence type="ECO:0000256" key="3">
    <source>
        <dbReference type="ARBA" id="ARBA00022679"/>
    </source>
</evidence>
<reference evidence="11" key="1">
    <citation type="submission" date="2020-06" db="EMBL/GenBank/DDBJ databases">
        <title>Genomes of multiple members of Pneumocystis genus reveal paths to human pathogen Pneumocystis jirovecii.</title>
        <authorList>
            <person name="Cisse O.H."/>
            <person name="Ma L."/>
            <person name="Dekker J."/>
            <person name="Khil P."/>
            <person name="Jo J."/>
            <person name="Brenchley J."/>
            <person name="Blair R."/>
            <person name="Pahar B."/>
            <person name="Chabe M."/>
            <person name="Van Rompay K.A."/>
            <person name="Keesler R."/>
            <person name="Sukura A."/>
            <person name="Hirsch V."/>
            <person name="Kutty G."/>
            <person name="Liu Y."/>
            <person name="Peng L."/>
            <person name="Chen J."/>
            <person name="Song J."/>
            <person name="Weissenbacher-Lang C."/>
            <person name="Xu J."/>
            <person name="Upham N.S."/>
            <person name="Stajich J.E."/>
            <person name="Cuomo C.A."/>
            <person name="Cushion M.T."/>
            <person name="Kovacs J.A."/>
        </authorList>
    </citation>
    <scope>NUCLEOTIDE SEQUENCE</scope>
    <source>
        <strain evidence="11">2A</strain>
    </source>
</reference>
<dbReference type="Pfam" id="PF14611">
    <property type="entry name" value="KH_SLS1_1"/>
    <property type="match status" value="1"/>
</dbReference>
<feature type="domain" description="SLS1 first KH" evidence="8">
    <location>
        <begin position="168"/>
        <end position="230"/>
    </location>
</feature>
<dbReference type="Pfam" id="PF09783">
    <property type="entry name" value="Vac_ImportDeg"/>
    <property type="match status" value="1"/>
</dbReference>
<dbReference type="EMBL" id="CP054537">
    <property type="protein sequence ID" value="QSL65442.1"/>
    <property type="molecule type" value="Genomic_DNA"/>
</dbReference>
<feature type="domain" description="SLS1 C-terminal" evidence="10">
    <location>
        <begin position="322"/>
        <end position="578"/>
    </location>
</feature>
<proteinExistence type="inferred from homology"/>
<evidence type="ECO:0000256" key="2">
    <source>
        <dbReference type="ARBA" id="ARBA00022603"/>
    </source>
</evidence>
<dbReference type="InterPro" id="IPR032741">
    <property type="entry name" value="Sls1_KH-1"/>
</dbReference>
<dbReference type="CDD" id="cd02440">
    <property type="entry name" value="AdoMet_MTases"/>
    <property type="match status" value="1"/>
</dbReference>
<keyword evidence="5" id="KW-0813">Transport</keyword>
<dbReference type="AlphaFoldDB" id="A0A899FZM2"/>
<keyword evidence="6" id="KW-0175">Coiled coil</keyword>
<dbReference type="OrthoDB" id="10069295at2759"/>
<accession>A0A899FZM2</accession>
<protein>
    <recommendedName>
        <fullName evidence="5">Protein-lysine N-methyltransferase EFM4</fullName>
        <ecNumber evidence="5">2.1.1.-</ecNumber>
    </recommendedName>
    <alternativeName>
        <fullName evidence="5">Elongation factor methyltransferase 4</fullName>
    </alternativeName>
</protein>
<evidence type="ECO:0000259" key="8">
    <source>
        <dbReference type="Pfam" id="PF14611"/>
    </source>
</evidence>
<evidence type="ECO:0000259" key="7">
    <source>
        <dbReference type="Pfam" id="PF13847"/>
    </source>
</evidence>
<dbReference type="PANTHER" id="PTHR12843:SF5">
    <property type="entry name" value="EEF1A LYSINE METHYLTRANSFERASE 2"/>
    <property type="match status" value="1"/>
</dbReference>
<dbReference type="InterPro" id="IPR018618">
    <property type="entry name" value="GID4/10-like"/>
</dbReference>
<feature type="domain" description="Methyltransferase" evidence="7">
    <location>
        <begin position="643"/>
        <end position="786"/>
    </location>
</feature>
<dbReference type="GO" id="GO:0005743">
    <property type="term" value="C:mitochondrial inner membrane"/>
    <property type="evidence" value="ECO:0007669"/>
    <property type="project" value="InterPro"/>
</dbReference>
<feature type="domain" description="SLS1 N-terminal" evidence="9">
    <location>
        <begin position="84"/>
        <end position="155"/>
    </location>
</feature>
<evidence type="ECO:0000259" key="9">
    <source>
        <dbReference type="Pfam" id="PF20776"/>
    </source>
</evidence>
<dbReference type="InterPro" id="IPR048400">
    <property type="entry name" value="SLS1_N"/>
</dbReference>
<keyword evidence="12" id="KW-1185">Reference proteome</keyword>
<dbReference type="InterPro" id="IPR025714">
    <property type="entry name" value="Methyltranfer_dom"/>
</dbReference>
<dbReference type="Proteomes" id="UP000663699">
    <property type="component" value="Chromosome 6"/>
</dbReference>
<comment type="function">
    <text evidence="5">S-adenosyl-L-methionine-dependent protein-lysine N-methyltransferase that mono- and dimethylates elongation factor 1-alpha at 'Lys-316'. May play a role in intracellular transport.</text>
</comment>
<evidence type="ECO:0000313" key="12">
    <source>
        <dbReference type="Proteomes" id="UP000663699"/>
    </source>
</evidence>
<dbReference type="GO" id="GO:0016279">
    <property type="term" value="F:protein-lysine N-methyltransferase activity"/>
    <property type="evidence" value="ECO:0007669"/>
    <property type="project" value="UniProtKB-UniRule"/>
</dbReference>
<evidence type="ECO:0000256" key="6">
    <source>
        <dbReference type="SAM" id="Coils"/>
    </source>
</evidence>
<comment type="subcellular location">
    <subcellularLocation>
        <location evidence="5">Cytoplasm</location>
    </subcellularLocation>
</comment>
<dbReference type="GO" id="GO:0032259">
    <property type="term" value="P:methylation"/>
    <property type="evidence" value="ECO:0007669"/>
    <property type="project" value="UniProtKB-KW"/>
</dbReference>
<comment type="similarity">
    <text evidence="5">Belongs to the class I-like SAM-binding methyltransferase superfamily. EFM4 family.</text>
</comment>
<gene>
    <name evidence="5" type="primary">EFM4</name>
    <name evidence="11" type="ORF">MERGE_002753</name>
</gene>